<dbReference type="PANTHER" id="PTHR43429:SF3">
    <property type="entry name" value="NITRITE REDUCTASE [NAD(P)H]"/>
    <property type="match status" value="1"/>
</dbReference>
<reference evidence="7" key="1">
    <citation type="journal article" date="2022" name="ISME J.">
        <title>Genetic and phylogenetic analysis of dissimilatory iodate-reducing bacteria identifies potential niches across the world's oceans.</title>
        <authorList>
            <person name="Reyes-Umana V."/>
            <person name="Henning Z."/>
            <person name="Lee K."/>
            <person name="Barnum T.P."/>
            <person name="Coates J.D."/>
        </authorList>
    </citation>
    <scope>NUCLEOTIDE SEQUENCE [LARGE SCALE GENOMIC DNA]</scope>
    <source>
        <strain evidence="7">IR12</strain>
    </source>
</reference>
<evidence type="ECO:0000256" key="3">
    <source>
        <dbReference type="ARBA" id="ARBA00022630"/>
    </source>
</evidence>
<dbReference type="Gene3D" id="3.50.50.60">
    <property type="entry name" value="FAD/NAD(P)-binding domain"/>
    <property type="match status" value="2"/>
</dbReference>
<evidence type="ECO:0000259" key="5">
    <source>
        <dbReference type="Pfam" id="PF07992"/>
    </source>
</evidence>
<dbReference type="RefSeq" id="WP_214360931.1">
    <property type="nucleotide sequence ID" value="NZ_JAEKFT010000007.1"/>
</dbReference>
<keyword evidence="3" id="KW-0285">Flavoprotein</keyword>
<dbReference type="SUPFAM" id="SSF51905">
    <property type="entry name" value="FAD/NAD(P)-binding domain"/>
    <property type="match status" value="1"/>
</dbReference>
<protein>
    <submittedName>
        <fullName evidence="6">NAD(P)/FAD-dependent oxidoreductase</fullName>
    </submittedName>
</protein>
<evidence type="ECO:0000256" key="2">
    <source>
        <dbReference type="ARBA" id="ARBA00006442"/>
    </source>
</evidence>
<accession>A0A944DB27</accession>
<evidence type="ECO:0000256" key="1">
    <source>
        <dbReference type="ARBA" id="ARBA00001974"/>
    </source>
</evidence>
<dbReference type="AlphaFoldDB" id="A0A944DB27"/>
<dbReference type="EMBL" id="JAEKFT010000007">
    <property type="protein sequence ID" value="MBT0961172.1"/>
    <property type="molecule type" value="Genomic_DNA"/>
</dbReference>
<keyword evidence="4" id="KW-0274">FAD</keyword>
<evidence type="ECO:0000256" key="4">
    <source>
        <dbReference type="ARBA" id="ARBA00022827"/>
    </source>
</evidence>
<dbReference type="PANTHER" id="PTHR43429">
    <property type="entry name" value="PYRIDINE NUCLEOTIDE-DISULFIDE OXIDOREDUCTASE DOMAIN-CONTAINING"/>
    <property type="match status" value="1"/>
</dbReference>
<comment type="cofactor">
    <cofactor evidence="1">
        <name>FAD</name>
        <dbReference type="ChEBI" id="CHEBI:57692"/>
    </cofactor>
</comment>
<dbReference type="InterPro" id="IPR050260">
    <property type="entry name" value="FAD-bd_OxRdtase"/>
</dbReference>
<dbReference type="PRINTS" id="PR00368">
    <property type="entry name" value="FADPNR"/>
</dbReference>
<comment type="similarity">
    <text evidence="2">Belongs to the FAD-dependent oxidoreductase family.</text>
</comment>
<gene>
    <name evidence="6" type="ORF">I8J34_08290</name>
</gene>
<dbReference type="PRINTS" id="PR00411">
    <property type="entry name" value="PNDRDTASEI"/>
</dbReference>
<keyword evidence="7" id="KW-1185">Reference proteome</keyword>
<dbReference type="InterPro" id="IPR023753">
    <property type="entry name" value="FAD/NAD-binding_dom"/>
</dbReference>
<name>A0A944DB27_DENI1</name>
<dbReference type="GO" id="GO:0016491">
    <property type="term" value="F:oxidoreductase activity"/>
    <property type="evidence" value="ECO:0007669"/>
    <property type="project" value="InterPro"/>
</dbReference>
<organism evidence="6 7">
    <name type="scientific">Denitromonas iodatirespirans</name>
    <dbReference type="NCBI Taxonomy" id="2795389"/>
    <lineage>
        <taxon>Bacteria</taxon>
        <taxon>Pseudomonadati</taxon>
        <taxon>Pseudomonadota</taxon>
        <taxon>Betaproteobacteria</taxon>
        <taxon>Rhodocyclales</taxon>
        <taxon>Zoogloeaceae</taxon>
        <taxon>Denitromonas</taxon>
    </lineage>
</organism>
<proteinExistence type="inferred from homology"/>
<evidence type="ECO:0000313" key="7">
    <source>
        <dbReference type="Proteomes" id="UP000694660"/>
    </source>
</evidence>
<sequence>MNYLILGNGPTGVIAAETLRQADPDGRIVMAGCEDAPPYSRMAIPYLLEGNIQESGTYLRKRAGHFAALDIQQKAARAVSVDTARQRVLFHDGSFEDYDRLLVATGSHPVRPPIPGIDRPQTQTCWTLEDARAIAALTKPGSRVLQLGAGFIGCIIMEALAKRGVDLTVVEMGDRMVPRMMTPTAGAMIKRWVESKGIAVRTSAGVERIDTGSGDAPLDVTLSTGEHLACDVVIVAAGVAPNVGFLEGTGVHVAKGVIVDARMETSVPGIYAAGDVAEAPDLFTGAHLVSAIQPNAADQARIAALNMAGGQACLPGVLAINVLDTLGLISTSFGQWWGDKDGEGVERCDEAAYRYISLQFKGDVLIGATAIGLTDHVGALRGMIQGKLHLRHWKDRLLANPMAFFEAYVSATQSTSLLRAVA</sequence>
<dbReference type="Pfam" id="PF07992">
    <property type="entry name" value="Pyr_redox_2"/>
    <property type="match status" value="1"/>
</dbReference>
<comment type="caution">
    <text evidence="6">The sequence shown here is derived from an EMBL/GenBank/DDBJ whole genome shotgun (WGS) entry which is preliminary data.</text>
</comment>
<dbReference type="InterPro" id="IPR036188">
    <property type="entry name" value="FAD/NAD-bd_sf"/>
</dbReference>
<feature type="domain" description="FAD/NAD(P)-binding" evidence="5">
    <location>
        <begin position="2"/>
        <end position="287"/>
    </location>
</feature>
<dbReference type="Proteomes" id="UP000694660">
    <property type="component" value="Unassembled WGS sequence"/>
</dbReference>
<evidence type="ECO:0000313" key="6">
    <source>
        <dbReference type="EMBL" id="MBT0961172.1"/>
    </source>
</evidence>